<feature type="transmembrane region" description="Helical" evidence="6">
    <location>
        <begin position="84"/>
        <end position="103"/>
    </location>
</feature>
<dbReference type="PANTHER" id="PTHR31357">
    <property type="entry name" value="SERPENTINE RECEPTOR CLASS ALPHA-10"/>
    <property type="match status" value="1"/>
</dbReference>
<keyword evidence="4 6" id="KW-0472">Membrane</keyword>
<dbReference type="Proteomes" id="UP001328107">
    <property type="component" value="Unassembled WGS sequence"/>
</dbReference>
<evidence type="ECO:0000256" key="5">
    <source>
        <dbReference type="ARBA" id="ARBA00037994"/>
    </source>
</evidence>
<feature type="transmembrane region" description="Helical" evidence="6">
    <location>
        <begin position="44"/>
        <end position="64"/>
    </location>
</feature>
<keyword evidence="3 6" id="KW-1133">Transmembrane helix</keyword>
<keyword evidence="2 6" id="KW-0812">Transmembrane</keyword>
<evidence type="ECO:0000313" key="8">
    <source>
        <dbReference type="Proteomes" id="UP001328107"/>
    </source>
</evidence>
<sequence length="139" mass="16330">AVVNALATLALWWFNGSMLKQERKEYKLKKTFHRKQCIFAIKQFLPVTIIHTITFVTQFVMYRFGASIRLLRLAPAEFVFLNTSLNLMPYYCLLAPLTLLILIRRGRFERNAAVRGQIAPERREVNKDIYFTQLNTSWS</sequence>
<evidence type="ECO:0008006" key="9">
    <source>
        <dbReference type="Google" id="ProtNLM"/>
    </source>
</evidence>
<comment type="similarity">
    <text evidence="5">Belongs to the nematode receptor-like protein sra family.</text>
</comment>
<dbReference type="GO" id="GO:0004984">
    <property type="term" value="F:olfactory receptor activity"/>
    <property type="evidence" value="ECO:0007669"/>
    <property type="project" value="TreeGrafter"/>
</dbReference>
<gene>
    <name evidence="7" type="ORF">PMAYCL1PPCAC_27082</name>
</gene>
<name>A0AAN5D723_9BILA</name>
<evidence type="ECO:0000256" key="4">
    <source>
        <dbReference type="ARBA" id="ARBA00023136"/>
    </source>
</evidence>
<evidence type="ECO:0000256" key="2">
    <source>
        <dbReference type="ARBA" id="ARBA00022692"/>
    </source>
</evidence>
<dbReference type="EMBL" id="BTRK01000006">
    <property type="protein sequence ID" value="GMR56887.1"/>
    <property type="molecule type" value="Genomic_DNA"/>
</dbReference>
<proteinExistence type="inferred from homology"/>
<comment type="caution">
    <text evidence="7">The sequence shown here is derived from an EMBL/GenBank/DDBJ whole genome shotgun (WGS) entry which is preliminary data.</text>
</comment>
<evidence type="ECO:0000256" key="3">
    <source>
        <dbReference type="ARBA" id="ARBA00022989"/>
    </source>
</evidence>
<reference evidence="8" key="1">
    <citation type="submission" date="2022-10" db="EMBL/GenBank/DDBJ databases">
        <title>Genome assembly of Pristionchus species.</title>
        <authorList>
            <person name="Yoshida K."/>
            <person name="Sommer R.J."/>
        </authorList>
    </citation>
    <scope>NUCLEOTIDE SEQUENCE [LARGE SCALE GENOMIC DNA]</scope>
    <source>
        <strain evidence="8">RS5460</strain>
    </source>
</reference>
<accession>A0AAN5D723</accession>
<protein>
    <recommendedName>
        <fullName evidence="9">G protein-coupled receptor</fullName>
    </recommendedName>
</protein>
<feature type="non-terminal residue" evidence="7">
    <location>
        <position position="1"/>
    </location>
</feature>
<dbReference type="GO" id="GO:0016020">
    <property type="term" value="C:membrane"/>
    <property type="evidence" value="ECO:0007669"/>
    <property type="project" value="UniProtKB-SubCell"/>
</dbReference>
<dbReference type="InterPro" id="IPR051080">
    <property type="entry name" value="Nematode_rcpt-like_serp_alpha"/>
</dbReference>
<evidence type="ECO:0000256" key="1">
    <source>
        <dbReference type="ARBA" id="ARBA00004141"/>
    </source>
</evidence>
<dbReference type="AlphaFoldDB" id="A0AAN5D723"/>
<evidence type="ECO:0000313" key="7">
    <source>
        <dbReference type="EMBL" id="GMR56887.1"/>
    </source>
</evidence>
<feature type="non-terminal residue" evidence="7">
    <location>
        <position position="139"/>
    </location>
</feature>
<dbReference type="PANTHER" id="PTHR31357:SF5">
    <property type="entry name" value="SERPENTINE RECEPTOR CLASS ALPHA-1-RELATED"/>
    <property type="match status" value="1"/>
</dbReference>
<organism evidence="7 8">
    <name type="scientific">Pristionchus mayeri</name>
    <dbReference type="NCBI Taxonomy" id="1317129"/>
    <lineage>
        <taxon>Eukaryota</taxon>
        <taxon>Metazoa</taxon>
        <taxon>Ecdysozoa</taxon>
        <taxon>Nematoda</taxon>
        <taxon>Chromadorea</taxon>
        <taxon>Rhabditida</taxon>
        <taxon>Rhabditina</taxon>
        <taxon>Diplogasteromorpha</taxon>
        <taxon>Diplogasteroidea</taxon>
        <taxon>Neodiplogasteridae</taxon>
        <taxon>Pristionchus</taxon>
    </lineage>
</organism>
<evidence type="ECO:0000256" key="6">
    <source>
        <dbReference type="SAM" id="Phobius"/>
    </source>
</evidence>
<comment type="subcellular location">
    <subcellularLocation>
        <location evidence="1">Membrane</location>
        <topology evidence="1">Multi-pass membrane protein</topology>
    </subcellularLocation>
</comment>
<keyword evidence="8" id="KW-1185">Reference proteome</keyword>